<feature type="compositionally biased region" description="Low complexity" evidence="3">
    <location>
        <begin position="76"/>
        <end position="89"/>
    </location>
</feature>
<keyword evidence="4" id="KW-0812">Transmembrane</keyword>
<dbReference type="GO" id="GO:0006508">
    <property type="term" value="P:proteolysis"/>
    <property type="evidence" value="ECO:0007669"/>
    <property type="project" value="UniProtKB-KW"/>
</dbReference>
<dbReference type="InterPro" id="IPR001940">
    <property type="entry name" value="Peptidase_S1C"/>
</dbReference>
<accession>A0A010YL12</accession>
<dbReference type="PRINTS" id="PR00834">
    <property type="entry name" value="PROTEASES2C"/>
</dbReference>
<reference evidence="5 6" key="1">
    <citation type="submission" date="2013-07" db="EMBL/GenBank/DDBJ databases">
        <authorList>
            <consortium name="DOE Joint Genome Institute"/>
            <person name="Eisen J."/>
            <person name="Huntemann M."/>
            <person name="Han J."/>
            <person name="Chen A."/>
            <person name="Kyrpides N."/>
            <person name="Mavromatis K."/>
            <person name="Markowitz V."/>
            <person name="Palaniappan K."/>
            <person name="Ivanova N."/>
            <person name="Schaumberg A."/>
            <person name="Pati A."/>
            <person name="Liolios K."/>
            <person name="Nordberg H.P."/>
            <person name="Cantor M.N."/>
            <person name="Hua S.X."/>
            <person name="Woyke T."/>
        </authorList>
    </citation>
    <scope>NUCLEOTIDE SEQUENCE [LARGE SCALE GENOMIC DNA]</scope>
    <source>
        <strain evidence="5 6">DSM 44712</strain>
    </source>
</reference>
<comment type="caution">
    <text evidence="5">The sequence shown here is derived from an EMBL/GenBank/DDBJ whole genome shotgun (WGS) entry which is preliminary data.</text>
</comment>
<name>A0A010YL12_9ACTN</name>
<dbReference type="Pfam" id="PF13365">
    <property type="entry name" value="Trypsin_2"/>
    <property type="match status" value="1"/>
</dbReference>
<keyword evidence="2" id="KW-0378">Hydrolase</keyword>
<dbReference type="Gene3D" id="2.40.10.120">
    <property type="match status" value="1"/>
</dbReference>
<feature type="compositionally biased region" description="Low complexity" evidence="3">
    <location>
        <begin position="31"/>
        <end position="41"/>
    </location>
</feature>
<dbReference type="HOGENOM" id="CLU_047540_0_0_11"/>
<feature type="region of interest" description="Disordered" evidence="3">
    <location>
        <begin position="1"/>
        <end position="145"/>
    </location>
</feature>
<gene>
    <name evidence="5" type="ORF">CryarDRAFT_2020</name>
</gene>
<evidence type="ECO:0000313" key="5">
    <source>
        <dbReference type="EMBL" id="EXG80925.1"/>
    </source>
</evidence>
<keyword evidence="4" id="KW-1133">Transmembrane helix</keyword>
<evidence type="ECO:0000313" key="6">
    <source>
        <dbReference type="Proteomes" id="UP000021053"/>
    </source>
</evidence>
<keyword evidence="6" id="KW-1185">Reference proteome</keyword>
<dbReference type="PANTHER" id="PTHR43343:SF3">
    <property type="entry name" value="PROTEASE DO-LIKE 8, CHLOROPLASTIC"/>
    <property type="match status" value="1"/>
</dbReference>
<feature type="compositionally biased region" description="Gly residues" evidence="3">
    <location>
        <begin position="102"/>
        <end position="130"/>
    </location>
</feature>
<protein>
    <submittedName>
        <fullName evidence="5">Trypsin-like serine protease with C-terminal PDZ domain</fullName>
    </submittedName>
</protein>
<keyword evidence="4" id="KW-0472">Membrane</keyword>
<evidence type="ECO:0000256" key="1">
    <source>
        <dbReference type="ARBA" id="ARBA00022670"/>
    </source>
</evidence>
<feature type="transmembrane region" description="Helical" evidence="4">
    <location>
        <begin position="158"/>
        <end position="181"/>
    </location>
</feature>
<keyword evidence="1 5" id="KW-0645">Protease</keyword>
<dbReference type="PATRIC" id="fig|927661.3.peg.1985"/>
<evidence type="ECO:0000256" key="4">
    <source>
        <dbReference type="SAM" id="Phobius"/>
    </source>
</evidence>
<dbReference type="AlphaFoldDB" id="A0A010YL12"/>
<dbReference type="GO" id="GO:0004252">
    <property type="term" value="F:serine-type endopeptidase activity"/>
    <property type="evidence" value="ECO:0007669"/>
    <property type="project" value="InterPro"/>
</dbReference>
<dbReference type="SUPFAM" id="SSF50494">
    <property type="entry name" value="Trypsin-like serine proteases"/>
    <property type="match status" value="1"/>
</dbReference>
<dbReference type="InterPro" id="IPR009003">
    <property type="entry name" value="Peptidase_S1_PA"/>
</dbReference>
<evidence type="ECO:0000256" key="3">
    <source>
        <dbReference type="SAM" id="MobiDB-lite"/>
    </source>
</evidence>
<dbReference type="InterPro" id="IPR051201">
    <property type="entry name" value="Chloro_Bact_Ser_Proteases"/>
</dbReference>
<proteinExistence type="predicted"/>
<organism evidence="5 6">
    <name type="scientific">Cryptosporangium arvum DSM 44712</name>
    <dbReference type="NCBI Taxonomy" id="927661"/>
    <lineage>
        <taxon>Bacteria</taxon>
        <taxon>Bacillati</taxon>
        <taxon>Actinomycetota</taxon>
        <taxon>Actinomycetes</taxon>
        <taxon>Cryptosporangiales</taxon>
        <taxon>Cryptosporangiaceae</taxon>
        <taxon>Cryptosporangium</taxon>
    </lineage>
</organism>
<sequence length="416" mass="41566">MSDGGDDTSAAPVTHGAPTGPLPGPRPPVSGWPQPSQYGGSPVPPPTPSQTTGPVPSRPTEAFARPTSTFAPPTNGYAPAGGYASAAPASAPPASAPPYGTGYPGTGPQGPGHSGPGYGLPGGGYPGSGGPTSAVPFGSGPPGGGLPPVRGDRRPRPFGLIGLVLAIVLLIVVIVQGIFLVNVSGDLDDAQAAQAKAETASAKDREDMSNLTKRVQSLEERTEGTLNSTAVAKKVLPSVFSVRAGQATGTAFAFATAPGGGTLLITNYHVVDSLVSSGGKNATITRNSETYPVTIDRTDKDRDLAVLRTKAKFTPLKPSEEEVEPGDPVIVVGAPLGLTDTVTTGVVSAIRDDVEGLATRVIQFDAAINPGNSGGPVINAEGEVVGIAQAKIIAEGADGLGLAIPIGEACKGLISC</sequence>
<dbReference type="EMBL" id="JFBT01000001">
    <property type="protein sequence ID" value="EXG80925.1"/>
    <property type="molecule type" value="Genomic_DNA"/>
</dbReference>
<dbReference type="Proteomes" id="UP000021053">
    <property type="component" value="Unassembled WGS sequence"/>
</dbReference>
<feature type="compositionally biased region" description="Pro residues" evidence="3">
    <location>
        <begin position="20"/>
        <end position="30"/>
    </location>
</feature>
<evidence type="ECO:0000256" key="2">
    <source>
        <dbReference type="ARBA" id="ARBA00022801"/>
    </source>
</evidence>
<dbReference type="PANTHER" id="PTHR43343">
    <property type="entry name" value="PEPTIDASE S12"/>
    <property type="match status" value="1"/>
</dbReference>